<dbReference type="SUPFAM" id="SSF54909">
    <property type="entry name" value="Dimeric alpha+beta barrel"/>
    <property type="match status" value="1"/>
</dbReference>
<dbReference type="GO" id="GO:0004497">
    <property type="term" value="F:monooxygenase activity"/>
    <property type="evidence" value="ECO:0007669"/>
    <property type="project" value="UniProtKB-KW"/>
</dbReference>
<dbReference type="Proteomes" id="UP000198785">
    <property type="component" value="Unassembled WGS sequence"/>
</dbReference>
<evidence type="ECO:0000259" key="1">
    <source>
        <dbReference type="Pfam" id="PF03992"/>
    </source>
</evidence>
<protein>
    <submittedName>
        <fullName evidence="2">Quinol monooxygenase YgiN</fullName>
    </submittedName>
</protein>
<keyword evidence="2" id="KW-0560">Oxidoreductase</keyword>
<evidence type="ECO:0000313" key="2">
    <source>
        <dbReference type="EMBL" id="SFS72622.1"/>
    </source>
</evidence>
<dbReference type="RefSeq" id="WP_139227519.1">
    <property type="nucleotide sequence ID" value="NZ_FOZZ01000004.1"/>
</dbReference>
<dbReference type="Gene3D" id="3.30.70.100">
    <property type="match status" value="1"/>
</dbReference>
<dbReference type="InterPro" id="IPR011008">
    <property type="entry name" value="Dimeric_a/b-barrel"/>
</dbReference>
<dbReference type="AlphaFoldDB" id="A0A1I6S6R6"/>
<name>A0A1I6S6R6_9SPHI</name>
<keyword evidence="2" id="KW-0503">Monooxygenase</keyword>
<keyword evidence="3" id="KW-1185">Reference proteome</keyword>
<reference evidence="2 3" key="1">
    <citation type="submission" date="2016-10" db="EMBL/GenBank/DDBJ databases">
        <authorList>
            <person name="de Groot N.N."/>
        </authorList>
    </citation>
    <scope>NUCLEOTIDE SEQUENCE [LARGE SCALE GENOMIC DNA]</scope>
    <source>
        <strain evidence="2 3">DSM 22789</strain>
    </source>
</reference>
<dbReference type="InterPro" id="IPR007138">
    <property type="entry name" value="ABM_dom"/>
</dbReference>
<accession>A0A1I6S6R6</accession>
<dbReference type="EMBL" id="FOZZ01000004">
    <property type="protein sequence ID" value="SFS72622.1"/>
    <property type="molecule type" value="Genomic_DNA"/>
</dbReference>
<dbReference type="STRING" id="683125.SAMN05660206_104135"/>
<dbReference type="Pfam" id="PF03992">
    <property type="entry name" value="ABM"/>
    <property type="match status" value="1"/>
</dbReference>
<proteinExistence type="predicted"/>
<evidence type="ECO:0000313" key="3">
    <source>
        <dbReference type="Proteomes" id="UP000198785"/>
    </source>
</evidence>
<organism evidence="2 3">
    <name type="scientific">Sphingobacterium wenxiniae</name>
    <dbReference type="NCBI Taxonomy" id="683125"/>
    <lineage>
        <taxon>Bacteria</taxon>
        <taxon>Pseudomonadati</taxon>
        <taxon>Bacteroidota</taxon>
        <taxon>Sphingobacteriia</taxon>
        <taxon>Sphingobacteriales</taxon>
        <taxon>Sphingobacteriaceae</taxon>
        <taxon>Sphingobacterium</taxon>
    </lineage>
</organism>
<dbReference type="OrthoDB" id="4774596at2"/>
<sequence>MKQTLKTIILIMPILMAMKTFGQHKNQFKMEQNNREERTVTEHVAVIDKISIPKKAIAEYSQKSLFIRNTLRQQPGFVKYEIFQQTGDSGDLRVITVATWADRQRMDDARVVIREAMQKAGIKMPAFLEQHGITMERGIYQMVEE</sequence>
<feature type="domain" description="ABM" evidence="1">
    <location>
        <begin position="44"/>
        <end position="108"/>
    </location>
</feature>
<gene>
    <name evidence="2" type="ORF">SAMN05660206_104135</name>
</gene>